<dbReference type="EMBL" id="CP003742">
    <property type="protein sequence ID" value="AGI72468.1"/>
    <property type="molecule type" value="Genomic_DNA"/>
</dbReference>
<dbReference type="KEGG" id="oar:OA238_c24100"/>
<proteinExistence type="predicted"/>
<dbReference type="RefSeq" id="WP_015495547.1">
    <property type="nucleotide sequence ID" value="NC_020908.1"/>
</dbReference>
<dbReference type="HOGENOM" id="CLU_025996_0_0_5"/>
<name>M9RL49_9RHOB</name>
<organism evidence="2 3">
    <name type="scientific">Octadecabacter arcticus 238</name>
    <dbReference type="NCBI Taxonomy" id="391616"/>
    <lineage>
        <taxon>Bacteria</taxon>
        <taxon>Pseudomonadati</taxon>
        <taxon>Pseudomonadota</taxon>
        <taxon>Alphaproteobacteria</taxon>
        <taxon>Rhodobacterales</taxon>
        <taxon>Roseobacteraceae</taxon>
        <taxon>Octadecabacter</taxon>
    </lineage>
</organism>
<dbReference type="InterPro" id="IPR029044">
    <property type="entry name" value="Nucleotide-diphossugar_trans"/>
</dbReference>
<dbReference type="InterPro" id="IPR001173">
    <property type="entry name" value="Glyco_trans_2-like"/>
</dbReference>
<sequence>MTHPVVTKPTPVVSVVIPLYQKTRHIAAAICVAYRSCSLADVAFELVVVDDGSTDGSSEVVRDWAAGDPAHASVLHLIRQENQGAAAARNAGWKAARGEVILFLDADDTWEDHHVSEMLVLMAEFPEAALYADAWDEISFDRTAKQHVFGIGSDRRGPLACFFETMSSGPMIVSSSTAGTWKRCLVESQGFPEGVRFGEDKIGWGRLALLGDVVWSPRIGAIWDKSADNRSDKVVGSVPRSAWRDFLIKALDGPEVSTATQGNIRTAVAVENAWLSGEITHFGHETPALFTEAR</sequence>
<reference evidence="2 3" key="1">
    <citation type="journal article" date="2013" name="PLoS ONE">
        <title>Poles Apart: Arctic and Antarctic Octadecabacter strains Share High Genome Plasticity and a New Type of Xanthorhodopsin.</title>
        <authorList>
            <person name="Vollmers J."/>
            <person name="Voget S."/>
            <person name="Dietrich S."/>
            <person name="Gollnow K."/>
            <person name="Smits M."/>
            <person name="Meyer K."/>
            <person name="Brinkhoff T."/>
            <person name="Simon M."/>
            <person name="Daniel R."/>
        </authorList>
    </citation>
    <scope>NUCLEOTIDE SEQUENCE [LARGE SCALE GENOMIC DNA]</scope>
    <source>
        <strain evidence="2 3">238</strain>
    </source>
</reference>
<dbReference type="AlphaFoldDB" id="M9RL49"/>
<keyword evidence="3" id="KW-1185">Reference proteome</keyword>
<keyword evidence="2" id="KW-0808">Transferase</keyword>
<dbReference type="GO" id="GO:0016758">
    <property type="term" value="F:hexosyltransferase activity"/>
    <property type="evidence" value="ECO:0007669"/>
    <property type="project" value="UniProtKB-ARBA"/>
</dbReference>
<gene>
    <name evidence="2" type="ORF">OA238_c24100</name>
</gene>
<dbReference type="PANTHER" id="PTHR22916:SF3">
    <property type="entry name" value="UDP-GLCNAC:BETAGAL BETA-1,3-N-ACETYLGLUCOSAMINYLTRANSFERASE-LIKE PROTEIN 1"/>
    <property type="match status" value="1"/>
</dbReference>
<dbReference type="CDD" id="cd00761">
    <property type="entry name" value="Glyco_tranf_GTA_type"/>
    <property type="match status" value="1"/>
</dbReference>
<protein>
    <submittedName>
        <fullName evidence="2">Putative family2 glycosyltransferase</fullName>
    </submittedName>
</protein>
<evidence type="ECO:0000259" key="1">
    <source>
        <dbReference type="Pfam" id="PF00535"/>
    </source>
</evidence>
<dbReference type="STRING" id="391616.OA238_c24100"/>
<dbReference type="eggNOG" id="COG0463">
    <property type="taxonomic scope" value="Bacteria"/>
</dbReference>
<dbReference type="OrthoDB" id="6383742at2"/>
<dbReference type="SUPFAM" id="SSF53448">
    <property type="entry name" value="Nucleotide-diphospho-sugar transferases"/>
    <property type="match status" value="1"/>
</dbReference>
<accession>M9RL49</accession>
<dbReference type="Proteomes" id="UP000004688">
    <property type="component" value="Chromosome"/>
</dbReference>
<dbReference type="Gene3D" id="3.90.550.10">
    <property type="entry name" value="Spore Coat Polysaccharide Biosynthesis Protein SpsA, Chain A"/>
    <property type="match status" value="1"/>
</dbReference>
<dbReference type="Pfam" id="PF00535">
    <property type="entry name" value="Glycos_transf_2"/>
    <property type="match status" value="1"/>
</dbReference>
<feature type="domain" description="Glycosyltransferase 2-like" evidence="1">
    <location>
        <begin position="14"/>
        <end position="147"/>
    </location>
</feature>
<evidence type="ECO:0000313" key="3">
    <source>
        <dbReference type="Proteomes" id="UP000004688"/>
    </source>
</evidence>
<dbReference type="PANTHER" id="PTHR22916">
    <property type="entry name" value="GLYCOSYLTRANSFERASE"/>
    <property type="match status" value="1"/>
</dbReference>
<evidence type="ECO:0000313" key="2">
    <source>
        <dbReference type="EMBL" id="AGI72468.1"/>
    </source>
</evidence>